<dbReference type="Proteomes" id="UP000321892">
    <property type="component" value="Chromosome"/>
</dbReference>
<comment type="similarity">
    <text evidence="1">Belongs to the transferase hexapeptide repeat family.</text>
</comment>
<dbReference type="PANTHER" id="PTHR23416">
    <property type="entry name" value="SIALIC ACID SYNTHASE-RELATED"/>
    <property type="match status" value="1"/>
</dbReference>
<dbReference type="PROSITE" id="PS00101">
    <property type="entry name" value="HEXAPEP_TRANSFERASES"/>
    <property type="match status" value="1"/>
</dbReference>
<dbReference type="AlphaFoldDB" id="A0A510JIN3"/>
<evidence type="ECO:0000313" key="5">
    <source>
        <dbReference type="Proteomes" id="UP000321892"/>
    </source>
</evidence>
<keyword evidence="2" id="KW-0808">Transferase</keyword>
<dbReference type="InterPro" id="IPR001451">
    <property type="entry name" value="Hexapep"/>
</dbReference>
<name>A0A510JIN3_9FUSO</name>
<dbReference type="InterPro" id="IPR018357">
    <property type="entry name" value="Hexapep_transf_CS"/>
</dbReference>
<dbReference type="RefSeq" id="WP_026747002.1">
    <property type="nucleotide sequence ID" value="NZ_AP019823.1"/>
</dbReference>
<dbReference type="KEGG" id="lhf:JCM16775_1869"/>
<accession>A0A510JIN3</accession>
<organism evidence="4 5">
    <name type="scientific">Leptotrichia hofstadii</name>
    <dbReference type="NCBI Taxonomy" id="157688"/>
    <lineage>
        <taxon>Bacteria</taxon>
        <taxon>Fusobacteriati</taxon>
        <taxon>Fusobacteriota</taxon>
        <taxon>Fusobacteriia</taxon>
        <taxon>Fusobacteriales</taxon>
        <taxon>Leptotrichiaceae</taxon>
        <taxon>Leptotrichia</taxon>
    </lineage>
</organism>
<dbReference type="SUPFAM" id="SSF51161">
    <property type="entry name" value="Trimeric LpxA-like enzymes"/>
    <property type="match status" value="1"/>
</dbReference>
<dbReference type="PANTHER" id="PTHR23416:SF23">
    <property type="entry name" value="ACETYLTRANSFERASE C18B11.09C-RELATED"/>
    <property type="match status" value="1"/>
</dbReference>
<protein>
    <recommendedName>
        <fullName evidence="6">Acetyltransferase</fullName>
    </recommendedName>
</protein>
<dbReference type="OrthoDB" id="9812571at2"/>
<keyword evidence="5" id="KW-1185">Reference proteome</keyword>
<evidence type="ECO:0000256" key="1">
    <source>
        <dbReference type="ARBA" id="ARBA00007274"/>
    </source>
</evidence>
<evidence type="ECO:0000313" key="4">
    <source>
        <dbReference type="EMBL" id="BBM39158.1"/>
    </source>
</evidence>
<gene>
    <name evidence="4" type="ORF">JCM16775_1869</name>
</gene>
<reference evidence="4 5" key="1">
    <citation type="submission" date="2019-07" db="EMBL/GenBank/DDBJ databases">
        <title>Complete Genome Sequence of Leptotrichia hofstadii Strain JCM16775.</title>
        <authorList>
            <person name="Watanabe S."/>
            <person name="Cui L."/>
        </authorList>
    </citation>
    <scope>NUCLEOTIDE SEQUENCE [LARGE SCALE GENOMIC DNA]</scope>
    <source>
        <strain evidence="4 5">JCM16775</strain>
    </source>
</reference>
<dbReference type="GO" id="GO:0008374">
    <property type="term" value="F:O-acyltransferase activity"/>
    <property type="evidence" value="ECO:0007669"/>
    <property type="project" value="TreeGrafter"/>
</dbReference>
<evidence type="ECO:0000256" key="2">
    <source>
        <dbReference type="ARBA" id="ARBA00022679"/>
    </source>
</evidence>
<sequence length="182" mass="19881">MKEKIKIGKEEIEKMRENSRDVMKLTLELNTKYNSAQEIVELMSKITGKEVDKSFALFPPFNTDYGKNITFGKNVFINAGCKFQDQGGIAIGDNVLIGHNVVLATLDHNICVSKRAELFAAPIIIEDNVWIGANVTVTSGVTIGKGSIVAAGVVVTKDIPKYSIAGGIPAKVIRELTEEERK</sequence>
<dbReference type="InterPro" id="IPR011004">
    <property type="entry name" value="Trimer_LpxA-like_sf"/>
</dbReference>
<keyword evidence="3" id="KW-0677">Repeat</keyword>
<dbReference type="EMBL" id="AP019823">
    <property type="protein sequence ID" value="BBM39158.1"/>
    <property type="molecule type" value="Genomic_DNA"/>
</dbReference>
<dbReference type="Gene3D" id="2.160.10.10">
    <property type="entry name" value="Hexapeptide repeat proteins"/>
    <property type="match status" value="1"/>
</dbReference>
<dbReference type="CDD" id="cd03357">
    <property type="entry name" value="LbH_MAT_GAT"/>
    <property type="match status" value="1"/>
</dbReference>
<evidence type="ECO:0008006" key="6">
    <source>
        <dbReference type="Google" id="ProtNLM"/>
    </source>
</evidence>
<proteinExistence type="inferred from homology"/>
<dbReference type="InterPro" id="IPR051159">
    <property type="entry name" value="Hexapeptide_acetyltransf"/>
</dbReference>
<dbReference type="Pfam" id="PF14602">
    <property type="entry name" value="Hexapep_2"/>
    <property type="match status" value="2"/>
</dbReference>
<evidence type="ECO:0000256" key="3">
    <source>
        <dbReference type="ARBA" id="ARBA00022737"/>
    </source>
</evidence>